<reference evidence="1" key="1">
    <citation type="submission" date="2020-09" db="EMBL/GenBank/DDBJ databases">
        <title>Genome-Enabled Discovery of Anthraquinone Biosynthesis in Senna tora.</title>
        <authorList>
            <person name="Kang S.-H."/>
            <person name="Pandey R.P."/>
            <person name="Lee C.-M."/>
            <person name="Sim J.-S."/>
            <person name="Jeong J.-T."/>
            <person name="Choi B.-S."/>
            <person name="Jung M."/>
            <person name="Ginzburg D."/>
            <person name="Zhao K."/>
            <person name="Won S.Y."/>
            <person name="Oh T.-J."/>
            <person name="Yu Y."/>
            <person name="Kim N.-H."/>
            <person name="Lee O.R."/>
            <person name="Lee T.-H."/>
            <person name="Bashyal P."/>
            <person name="Kim T.-S."/>
            <person name="Lee W.-H."/>
            <person name="Kawkins C."/>
            <person name="Kim C.-K."/>
            <person name="Kim J.S."/>
            <person name="Ahn B.O."/>
            <person name="Rhee S.Y."/>
            <person name="Sohng J.K."/>
        </authorList>
    </citation>
    <scope>NUCLEOTIDE SEQUENCE</scope>
    <source>
        <tissue evidence="1">Leaf</tissue>
    </source>
</reference>
<evidence type="ECO:0000313" key="1">
    <source>
        <dbReference type="EMBL" id="KAF7815865.1"/>
    </source>
</evidence>
<dbReference type="AlphaFoldDB" id="A0A834T6D0"/>
<evidence type="ECO:0000313" key="2">
    <source>
        <dbReference type="Proteomes" id="UP000634136"/>
    </source>
</evidence>
<dbReference type="Proteomes" id="UP000634136">
    <property type="component" value="Unassembled WGS sequence"/>
</dbReference>
<accession>A0A834T6D0</accession>
<sequence length="95" mass="10918">MLVVTDWLWLLQMRSARYSLSYSSMSRLQDIDNEGFIVTNCALLDRNDYDPGNPRVVVRLCLPTKDAHFEAYVYFVAAFPSGFDMTEPLLLAHKP</sequence>
<keyword evidence="2" id="KW-1185">Reference proteome</keyword>
<dbReference type="EMBL" id="JAAIUW010000009">
    <property type="protein sequence ID" value="KAF7815865.1"/>
    <property type="molecule type" value="Genomic_DNA"/>
</dbReference>
<protein>
    <submittedName>
        <fullName evidence="1">Uncharacterized protein</fullName>
    </submittedName>
</protein>
<gene>
    <name evidence="1" type="ORF">G2W53_029834</name>
</gene>
<name>A0A834T6D0_9FABA</name>
<organism evidence="1 2">
    <name type="scientific">Senna tora</name>
    <dbReference type="NCBI Taxonomy" id="362788"/>
    <lineage>
        <taxon>Eukaryota</taxon>
        <taxon>Viridiplantae</taxon>
        <taxon>Streptophyta</taxon>
        <taxon>Embryophyta</taxon>
        <taxon>Tracheophyta</taxon>
        <taxon>Spermatophyta</taxon>
        <taxon>Magnoliopsida</taxon>
        <taxon>eudicotyledons</taxon>
        <taxon>Gunneridae</taxon>
        <taxon>Pentapetalae</taxon>
        <taxon>rosids</taxon>
        <taxon>fabids</taxon>
        <taxon>Fabales</taxon>
        <taxon>Fabaceae</taxon>
        <taxon>Caesalpinioideae</taxon>
        <taxon>Cassia clade</taxon>
        <taxon>Senna</taxon>
    </lineage>
</organism>
<proteinExistence type="predicted"/>
<comment type="caution">
    <text evidence="1">The sequence shown here is derived from an EMBL/GenBank/DDBJ whole genome shotgun (WGS) entry which is preliminary data.</text>
</comment>